<evidence type="ECO:0000256" key="5">
    <source>
        <dbReference type="SAM" id="Phobius"/>
    </source>
</evidence>
<keyword evidence="7" id="KW-1185">Reference proteome</keyword>
<dbReference type="PANTHER" id="PTHR30168">
    <property type="entry name" value="PUTATIVE MEMBRANE PROTEIN YPFJ"/>
    <property type="match status" value="1"/>
</dbReference>
<sequence length="302" mass="31781">MSFNDNSQLDGGRVGTGGGGGRGIAVGGGLGGVVILLLAGLFFGQDGIDALTGGTQQQTTGTQQVDSGLEETCRTGADANSDPRCRMVATVQSLDQFWGGYYPRVTGEKYTLPEVMLFTGTDSTSCGQASSATGPFYCPPDSTVYLDTGFFEQMRTEFGADADALAQEYVMAHEVGHHVQHLQGTLGRAQQDPHGASSGAVRTELQADCYAGMWAHHATESGGAVQLQPITRAQLSDAIEAAGAIGDDRIQESTRGRANPESFTHGTSAQRQAWFLTGYQTGDIRTCNTFGARNLDHPEGLS</sequence>
<evidence type="ECO:0000313" key="7">
    <source>
        <dbReference type="Proteomes" id="UP000277871"/>
    </source>
</evidence>
<dbReference type="AlphaFoldDB" id="A0A3L9LXS2"/>
<dbReference type="OrthoDB" id="9774900at2"/>
<evidence type="ECO:0000256" key="3">
    <source>
        <dbReference type="ARBA" id="ARBA00022989"/>
    </source>
</evidence>
<keyword evidence="2 5" id="KW-0812">Transmembrane</keyword>
<evidence type="ECO:0000256" key="4">
    <source>
        <dbReference type="ARBA" id="ARBA00023136"/>
    </source>
</evidence>
<dbReference type="InterPro" id="IPR007343">
    <property type="entry name" value="Uncharacterised_pept_Zn_put"/>
</dbReference>
<evidence type="ECO:0000256" key="1">
    <source>
        <dbReference type="ARBA" id="ARBA00004167"/>
    </source>
</evidence>
<dbReference type="Proteomes" id="UP000277871">
    <property type="component" value="Unassembled WGS sequence"/>
</dbReference>
<feature type="transmembrane region" description="Helical" evidence="5">
    <location>
        <begin position="20"/>
        <end position="43"/>
    </location>
</feature>
<organism evidence="6 7">
    <name type="scientific">Kocuria tytonicola</name>
    <dbReference type="NCBI Taxonomy" id="2055946"/>
    <lineage>
        <taxon>Bacteria</taxon>
        <taxon>Bacillati</taxon>
        <taxon>Actinomycetota</taxon>
        <taxon>Actinomycetes</taxon>
        <taxon>Micrococcales</taxon>
        <taxon>Micrococcaceae</taxon>
        <taxon>Kocuria</taxon>
    </lineage>
</organism>
<protein>
    <submittedName>
        <fullName evidence="6">Neutral zinc metallopeptidase</fullName>
    </submittedName>
</protein>
<evidence type="ECO:0000313" key="6">
    <source>
        <dbReference type="EMBL" id="RLY94923.1"/>
    </source>
</evidence>
<comment type="caution">
    <text evidence="6">The sequence shown here is derived from an EMBL/GenBank/DDBJ whole genome shotgun (WGS) entry which is preliminary data.</text>
</comment>
<proteinExistence type="predicted"/>
<comment type="subcellular location">
    <subcellularLocation>
        <location evidence="1">Membrane</location>
        <topology evidence="1">Single-pass membrane protein</topology>
    </subcellularLocation>
</comment>
<dbReference type="EMBL" id="RDEX01000001">
    <property type="protein sequence ID" value="RLY94923.1"/>
    <property type="molecule type" value="Genomic_DNA"/>
</dbReference>
<name>A0A3L9LXS2_9MICC</name>
<dbReference type="GO" id="GO:0016020">
    <property type="term" value="C:membrane"/>
    <property type="evidence" value="ECO:0007669"/>
    <property type="project" value="UniProtKB-SubCell"/>
</dbReference>
<dbReference type="Pfam" id="PF04228">
    <property type="entry name" value="Zn_peptidase"/>
    <property type="match status" value="1"/>
</dbReference>
<dbReference type="RefSeq" id="WP_121845436.1">
    <property type="nucleotide sequence ID" value="NZ_PHOA01000015.1"/>
</dbReference>
<accession>A0A3L9LXS2</accession>
<reference evidence="6 7" key="1">
    <citation type="submission" date="2018-10" db="EMBL/GenBank/DDBJ databases">
        <title>Kocuria tytonicola, new bacteria from the preen glands of American barn owls (Tyto furcata).</title>
        <authorList>
            <person name="Braun M.S."/>
            <person name="Wang E."/>
            <person name="Zimmermann S."/>
            <person name="Boutin S."/>
            <person name="Wagner H."/>
            <person name="Wink M."/>
        </authorList>
    </citation>
    <scope>NUCLEOTIDE SEQUENCE [LARGE SCALE GENOMIC DNA]</scope>
    <source>
        <strain evidence="6 7">473</strain>
    </source>
</reference>
<evidence type="ECO:0000256" key="2">
    <source>
        <dbReference type="ARBA" id="ARBA00022692"/>
    </source>
</evidence>
<gene>
    <name evidence="6" type="ORF">EAE32_07340</name>
</gene>
<keyword evidence="3 5" id="KW-1133">Transmembrane helix</keyword>
<dbReference type="PANTHER" id="PTHR30168:SF0">
    <property type="entry name" value="INNER MEMBRANE PROTEIN"/>
    <property type="match status" value="1"/>
</dbReference>
<keyword evidence="4 5" id="KW-0472">Membrane</keyword>